<gene>
    <name evidence="2" type="ORF">A6R68_16820</name>
</gene>
<accession>A0A1A6HEP5</accession>
<dbReference type="SUPFAM" id="SSF140856">
    <property type="entry name" value="USP8 N-terminal domain-like"/>
    <property type="match status" value="1"/>
</dbReference>
<dbReference type="InterPro" id="IPR015063">
    <property type="entry name" value="USP8_dimer"/>
</dbReference>
<evidence type="ECO:0000313" key="2">
    <source>
        <dbReference type="EMBL" id="OBS76726.1"/>
    </source>
</evidence>
<dbReference type="Pfam" id="PF08969">
    <property type="entry name" value="USP8_dimer"/>
    <property type="match status" value="1"/>
</dbReference>
<feature type="domain" description="USP8 dimerisation" evidence="1">
    <location>
        <begin position="35"/>
        <end position="105"/>
    </location>
</feature>
<organism evidence="2 3">
    <name type="scientific">Neotoma lepida</name>
    <name type="common">Desert woodrat</name>
    <dbReference type="NCBI Taxonomy" id="56216"/>
    <lineage>
        <taxon>Eukaryota</taxon>
        <taxon>Metazoa</taxon>
        <taxon>Chordata</taxon>
        <taxon>Craniata</taxon>
        <taxon>Vertebrata</taxon>
        <taxon>Euteleostomi</taxon>
        <taxon>Mammalia</taxon>
        <taxon>Eutheria</taxon>
        <taxon>Euarchontoglires</taxon>
        <taxon>Glires</taxon>
        <taxon>Rodentia</taxon>
        <taxon>Myomorpha</taxon>
        <taxon>Muroidea</taxon>
        <taxon>Cricetidae</taxon>
        <taxon>Neotominae</taxon>
        <taxon>Neotoma</taxon>
    </lineage>
</organism>
<reference evidence="2 3" key="1">
    <citation type="submission" date="2016-06" db="EMBL/GenBank/DDBJ databases">
        <title>The Draft Genome Sequence and Annotation of the Desert Woodrat Neotoma lepida.</title>
        <authorList>
            <person name="Campbell M."/>
            <person name="Oakeson K.F."/>
            <person name="Yandell M."/>
            <person name="Halpert J.R."/>
            <person name="Dearing D."/>
        </authorList>
    </citation>
    <scope>NUCLEOTIDE SEQUENCE [LARGE SCALE GENOMIC DNA]</scope>
    <source>
        <strain evidence="2">417</strain>
        <tissue evidence="2">Liver</tissue>
    </source>
</reference>
<dbReference type="Gene3D" id="1.20.58.80">
    <property type="entry name" value="Phosphotransferase system, lactose/cellobiose-type IIA subunit"/>
    <property type="match status" value="1"/>
</dbReference>
<evidence type="ECO:0000259" key="1">
    <source>
        <dbReference type="Pfam" id="PF08969"/>
    </source>
</evidence>
<evidence type="ECO:0000313" key="3">
    <source>
        <dbReference type="Proteomes" id="UP000092124"/>
    </source>
</evidence>
<comment type="caution">
    <text evidence="2">The sequence shown here is derived from an EMBL/GenBank/DDBJ whole genome shotgun (WGS) entry which is preliminary data.</text>
</comment>
<dbReference type="OrthoDB" id="3640at2759"/>
<sequence length="170" mass="19551">MAKSKKKMLNLNQKLLVLMSDHGNITLPLKDRAKILPHLENAVEFNIPLCQYFHSGVQVIYMASVYSEENDTEHAFILYSKYIKSFREKSPGRRTRNSLDTHTKECEKYKEKKEELEFPPEYGHPARAGERVKAAPTWSAERQTNVPVISGLHCMYGTLKLCQVSPVHQC</sequence>
<dbReference type="GO" id="GO:0016579">
    <property type="term" value="P:protein deubiquitination"/>
    <property type="evidence" value="ECO:0007669"/>
    <property type="project" value="UniProtKB-ARBA"/>
</dbReference>
<dbReference type="STRING" id="56216.A0A1A6HEP5"/>
<protein>
    <recommendedName>
        <fullName evidence="1">USP8 dimerisation domain-containing protein</fullName>
    </recommendedName>
</protein>
<proteinExistence type="predicted"/>
<dbReference type="Proteomes" id="UP000092124">
    <property type="component" value="Unassembled WGS sequence"/>
</dbReference>
<name>A0A1A6HEP5_NEOLE</name>
<keyword evidence="3" id="KW-1185">Reference proteome</keyword>
<dbReference type="EMBL" id="LZPO01034874">
    <property type="protein sequence ID" value="OBS76726.1"/>
    <property type="molecule type" value="Genomic_DNA"/>
</dbReference>
<dbReference type="AlphaFoldDB" id="A0A1A6HEP5"/>